<accession>A0AAD6YEX8</accession>
<evidence type="ECO:0000256" key="1">
    <source>
        <dbReference type="SAM" id="MobiDB-lite"/>
    </source>
</evidence>
<dbReference type="EMBL" id="JARJCW010000022">
    <property type="protein sequence ID" value="KAJ7213099.1"/>
    <property type="molecule type" value="Genomic_DNA"/>
</dbReference>
<evidence type="ECO:0000313" key="2">
    <source>
        <dbReference type="EMBL" id="KAJ7213099.1"/>
    </source>
</evidence>
<feature type="region of interest" description="Disordered" evidence="1">
    <location>
        <begin position="1"/>
        <end position="27"/>
    </location>
</feature>
<gene>
    <name evidence="2" type="ORF">GGX14DRAFT_620187</name>
</gene>
<protein>
    <submittedName>
        <fullName evidence="2">Uncharacterized protein</fullName>
    </submittedName>
</protein>
<organism evidence="2 3">
    <name type="scientific">Mycena pura</name>
    <dbReference type="NCBI Taxonomy" id="153505"/>
    <lineage>
        <taxon>Eukaryota</taxon>
        <taxon>Fungi</taxon>
        <taxon>Dikarya</taxon>
        <taxon>Basidiomycota</taxon>
        <taxon>Agaricomycotina</taxon>
        <taxon>Agaricomycetes</taxon>
        <taxon>Agaricomycetidae</taxon>
        <taxon>Agaricales</taxon>
        <taxon>Marasmiineae</taxon>
        <taxon>Mycenaceae</taxon>
        <taxon>Mycena</taxon>
    </lineage>
</organism>
<keyword evidence="3" id="KW-1185">Reference proteome</keyword>
<proteinExistence type="predicted"/>
<dbReference type="Proteomes" id="UP001219525">
    <property type="component" value="Unassembled WGS sequence"/>
</dbReference>
<sequence length="625" mass="66692">MATTAGAWEPPPPGTTTTPPSQRPPFSPGYTYGDIAFSNVASNKSTAPYSNKSASNSAPAFVLYDPDLISDLAQWFEVMMNSSPDGNSPTSVNPIIRFRLTPPACAHCWDAIVTHAMAPCRNEGWVESYATNIISLISCLIQGIWPHVRLAEWPVEPVHSQQGDRHITVATIIEYPNRSRALAGLSAIAGEWKTDTVLMNHLTPMLTDHVLPSGVAENGDAILKKLGLHILTTDDQCQNHNQNLARHPNIPAAVNVHYGIVFTGQTCLVSQLGSRPPLVPQSTELIISPSVSGPTPPNYLAFPGLAVASILIAPDPNSQEATTSFVGLMLGMIWAQRRVRVTRDLAGQHAGQVDRMYDDYLGIYPSLQHRLKKRRGTPGMPNLPPPPPPPGPPGPPGPPAGGMGYGRPRRNAPGGSFPSGSTGAGGFAGMGRTYYQPTNSQYGSGYSLQQMERMLLRYAFSAGRLVPLGGTSESRAYLAVCRQPSSILAALSAPLNFKITALAESFSIVALFVSVPALSNARASRTPIIDGTGSVATVYRGKLATQGLVDEYTFVIQEADMCAALANLTTIISVLVTVIQAQSQSSAGLLLNVTVLNPLSMNRTSGDVWGDRFKHLPHGAVNQVD</sequence>
<reference evidence="2" key="1">
    <citation type="submission" date="2023-03" db="EMBL/GenBank/DDBJ databases">
        <title>Massive genome expansion in bonnet fungi (Mycena s.s.) driven by repeated elements and novel gene families across ecological guilds.</title>
        <authorList>
            <consortium name="Lawrence Berkeley National Laboratory"/>
            <person name="Harder C.B."/>
            <person name="Miyauchi S."/>
            <person name="Viragh M."/>
            <person name="Kuo A."/>
            <person name="Thoen E."/>
            <person name="Andreopoulos B."/>
            <person name="Lu D."/>
            <person name="Skrede I."/>
            <person name="Drula E."/>
            <person name="Henrissat B."/>
            <person name="Morin E."/>
            <person name="Kohler A."/>
            <person name="Barry K."/>
            <person name="LaButti K."/>
            <person name="Morin E."/>
            <person name="Salamov A."/>
            <person name="Lipzen A."/>
            <person name="Mereny Z."/>
            <person name="Hegedus B."/>
            <person name="Baldrian P."/>
            <person name="Stursova M."/>
            <person name="Weitz H."/>
            <person name="Taylor A."/>
            <person name="Grigoriev I.V."/>
            <person name="Nagy L.G."/>
            <person name="Martin F."/>
            <person name="Kauserud H."/>
        </authorList>
    </citation>
    <scope>NUCLEOTIDE SEQUENCE</scope>
    <source>
        <strain evidence="2">9144</strain>
    </source>
</reference>
<feature type="region of interest" description="Disordered" evidence="1">
    <location>
        <begin position="373"/>
        <end position="423"/>
    </location>
</feature>
<name>A0AAD6YEX8_9AGAR</name>
<feature type="compositionally biased region" description="Pro residues" evidence="1">
    <location>
        <begin position="381"/>
        <end position="399"/>
    </location>
</feature>
<dbReference type="AlphaFoldDB" id="A0AAD6YEX8"/>
<feature type="compositionally biased region" description="Low complexity" evidence="1">
    <location>
        <begin position="412"/>
        <end position="421"/>
    </location>
</feature>
<comment type="caution">
    <text evidence="2">The sequence shown here is derived from an EMBL/GenBank/DDBJ whole genome shotgun (WGS) entry which is preliminary data.</text>
</comment>
<evidence type="ECO:0000313" key="3">
    <source>
        <dbReference type="Proteomes" id="UP001219525"/>
    </source>
</evidence>